<gene>
    <name evidence="1" type="ORF">K469DRAFT_685134</name>
</gene>
<evidence type="ECO:0000313" key="2">
    <source>
        <dbReference type="Proteomes" id="UP000800200"/>
    </source>
</evidence>
<name>A0A6A6ED11_9PEZI</name>
<dbReference type="EMBL" id="ML994624">
    <property type="protein sequence ID" value="KAF2188438.1"/>
    <property type="molecule type" value="Genomic_DNA"/>
</dbReference>
<reference evidence="1" key="1">
    <citation type="journal article" date="2020" name="Stud. Mycol.">
        <title>101 Dothideomycetes genomes: a test case for predicting lifestyles and emergence of pathogens.</title>
        <authorList>
            <person name="Haridas S."/>
            <person name="Albert R."/>
            <person name="Binder M."/>
            <person name="Bloem J."/>
            <person name="Labutti K."/>
            <person name="Salamov A."/>
            <person name="Andreopoulos B."/>
            <person name="Baker S."/>
            <person name="Barry K."/>
            <person name="Bills G."/>
            <person name="Bluhm B."/>
            <person name="Cannon C."/>
            <person name="Castanera R."/>
            <person name="Culley D."/>
            <person name="Daum C."/>
            <person name="Ezra D."/>
            <person name="Gonzalez J."/>
            <person name="Henrissat B."/>
            <person name="Kuo A."/>
            <person name="Liang C."/>
            <person name="Lipzen A."/>
            <person name="Lutzoni F."/>
            <person name="Magnuson J."/>
            <person name="Mondo S."/>
            <person name="Nolan M."/>
            <person name="Ohm R."/>
            <person name="Pangilinan J."/>
            <person name="Park H.-J."/>
            <person name="Ramirez L."/>
            <person name="Alfaro M."/>
            <person name="Sun H."/>
            <person name="Tritt A."/>
            <person name="Yoshinaga Y."/>
            <person name="Zwiers L.-H."/>
            <person name="Turgeon B."/>
            <person name="Goodwin S."/>
            <person name="Spatafora J."/>
            <person name="Crous P."/>
            <person name="Grigoriev I."/>
        </authorList>
    </citation>
    <scope>NUCLEOTIDE SEQUENCE</scope>
    <source>
        <strain evidence="1">CBS 207.26</strain>
    </source>
</reference>
<sequence length="765" mass="83577">MSTLSTSSGVQPHTSDISRASGVFQVTIDAGNASSGMINFSMAALARLSQGGIEPSTFGWAVIAGEYINWSLRGSTRFYDALSNSAVQSGFNNILWFGFGHKSPIQILAATDSSSRFAAICACLAEVYSTHMAAQIMQAFSKTVWEKLQPPKPPLPSLLHMHLLVEKCAGIFSTTSFPLWAERLMSFDGERVIGQHAWPKGLGRARYSRGVSKPEDIARALDAVVQLSKGALRHLTLVGVADAGLLAAIGDWLFDLKVAIYSEVENEGGLRYCNMEDDSESQLTVVYTRRDAGTSLTQWGKSLHLQDATLLFKSHAQSKPNQDRVVGGRVPWREAFEGTFGEEFGGLLKMFLLFGTAIGSAARVFSALVNADEDVPEEWLRRNTIYFPDSFGRNFVDFTRNRFPELAAKSLRAEMEKAVQIHTYKEALAAFEGSMSGLAKSCGCKVCSTAPGSAPRYCMVAITATVIRLARTLSGISSIDGLHPTRAGLEYIYETTQTRISRLSRQDGKTIRPMICAITEGAIPDLKWTEVSLLRFAHHVFGGQTFHDVNDEPGSSATVFQGVCCYLDILREPLQDDHTALARVNVLPGHIQFEGRLFSKLGEQSTSLYDPTSFVQPRPKKCCVPDRVVQAIEQCFGGHLELILTETISKDRSASLEVDYEVRGKAGKSRRFGPARAVQSICRSSGLVKCRNDGCQSSQAIAQDLAVQFAKASSMIPICNAVINNSIITIFDGDHVVLLLAAFGCWEPLIQRANEALHAARVSDR</sequence>
<proteinExistence type="predicted"/>
<protein>
    <submittedName>
        <fullName evidence="1">Uncharacterized protein</fullName>
    </submittedName>
</protein>
<accession>A0A6A6ED11</accession>
<evidence type="ECO:0000313" key="1">
    <source>
        <dbReference type="EMBL" id="KAF2188438.1"/>
    </source>
</evidence>
<organism evidence="1 2">
    <name type="scientific">Zopfia rhizophila CBS 207.26</name>
    <dbReference type="NCBI Taxonomy" id="1314779"/>
    <lineage>
        <taxon>Eukaryota</taxon>
        <taxon>Fungi</taxon>
        <taxon>Dikarya</taxon>
        <taxon>Ascomycota</taxon>
        <taxon>Pezizomycotina</taxon>
        <taxon>Dothideomycetes</taxon>
        <taxon>Dothideomycetes incertae sedis</taxon>
        <taxon>Zopfiaceae</taxon>
        <taxon>Zopfia</taxon>
    </lineage>
</organism>
<dbReference type="AlphaFoldDB" id="A0A6A6ED11"/>
<dbReference type="OrthoDB" id="3344043at2759"/>
<keyword evidence="2" id="KW-1185">Reference proteome</keyword>
<dbReference type="Proteomes" id="UP000800200">
    <property type="component" value="Unassembled WGS sequence"/>
</dbReference>